<organism evidence="1 2">
    <name type="scientific">Claviceps purpurea (strain 20.1)</name>
    <name type="common">Ergot fungus</name>
    <name type="synonym">Sphacelia segetum</name>
    <dbReference type="NCBI Taxonomy" id="1111077"/>
    <lineage>
        <taxon>Eukaryota</taxon>
        <taxon>Fungi</taxon>
        <taxon>Dikarya</taxon>
        <taxon>Ascomycota</taxon>
        <taxon>Pezizomycotina</taxon>
        <taxon>Sordariomycetes</taxon>
        <taxon>Hypocreomycetidae</taxon>
        <taxon>Hypocreales</taxon>
        <taxon>Clavicipitaceae</taxon>
        <taxon>Claviceps</taxon>
    </lineage>
</organism>
<proteinExistence type="predicted"/>
<evidence type="ECO:0000313" key="1">
    <source>
        <dbReference type="EMBL" id="CCE27841.1"/>
    </source>
</evidence>
<reference evidence="1 2" key="1">
    <citation type="journal article" date="2013" name="PLoS Genet.">
        <title>Plant-symbiotic fungi as chemical engineers: Multi-genome analysis of the Clavicipitaceae reveals dynamics of alkaloid loci.</title>
        <authorList>
            <person name="Schardl C.L."/>
            <person name="Young C.A."/>
            <person name="Hesse U."/>
            <person name="Amyotte S.G."/>
            <person name="Andreeva K."/>
            <person name="Calie P.J."/>
            <person name="Fleetwood D.J."/>
            <person name="Haws D.C."/>
            <person name="Moore N."/>
            <person name="Oeser B."/>
            <person name="Panaccione D.G."/>
            <person name="Schweri K.K."/>
            <person name="Voisey C.R."/>
            <person name="Farman M.L."/>
            <person name="Jaromczyk J.W."/>
            <person name="Roe B.A."/>
            <person name="O'Sullivan D.M."/>
            <person name="Scott B."/>
            <person name="Tudzynski P."/>
            <person name="An Z."/>
            <person name="Arnaoudova E.G."/>
            <person name="Bullock C.T."/>
            <person name="Charlton N.D."/>
            <person name="Chen L."/>
            <person name="Cox M."/>
            <person name="Dinkins R.D."/>
            <person name="Florea S."/>
            <person name="Glenn A.E."/>
            <person name="Gordon A."/>
            <person name="Gueldener U."/>
            <person name="Harris D.R."/>
            <person name="Hollin W."/>
            <person name="Jaromczyk J."/>
            <person name="Johnson R.D."/>
            <person name="Khan A.K."/>
            <person name="Leistner E."/>
            <person name="Leuchtmann A."/>
            <person name="Li C."/>
            <person name="Liu J."/>
            <person name="Liu J."/>
            <person name="Liu M."/>
            <person name="Mace W."/>
            <person name="Machado C."/>
            <person name="Nagabhyru P."/>
            <person name="Pan J."/>
            <person name="Schmid J."/>
            <person name="Sugawara K."/>
            <person name="Steiner U."/>
            <person name="Takach J.E."/>
            <person name="Tanaka E."/>
            <person name="Webb J.S."/>
            <person name="Wilson E.V."/>
            <person name="Wiseman J.L."/>
            <person name="Yoshida R."/>
            <person name="Zeng Z."/>
        </authorList>
    </citation>
    <scope>NUCLEOTIDE SEQUENCE [LARGE SCALE GENOMIC DNA]</scope>
    <source>
        <strain evidence="1 2">20.1</strain>
    </source>
</reference>
<sequence>MAVHCSSFAAKDGANASYDTQVIDKAGRGGPLVSYQFSFFAAAYSV</sequence>
<dbReference type="HOGENOM" id="CLU_3191270_0_0_1"/>
<accession>M1VZ59</accession>
<dbReference type="AlphaFoldDB" id="M1VZ59"/>
<evidence type="ECO:0000313" key="2">
    <source>
        <dbReference type="Proteomes" id="UP000016801"/>
    </source>
</evidence>
<dbReference type="VEuPathDB" id="FungiDB:CPUR_01315"/>
<comment type="caution">
    <text evidence="1">The sequence shown here is derived from an EMBL/GenBank/DDBJ whole genome shotgun (WGS) entry which is preliminary data.</text>
</comment>
<gene>
    <name evidence="1" type="ORF">CPUR_01315</name>
</gene>
<keyword evidence="2" id="KW-1185">Reference proteome</keyword>
<dbReference type="EMBL" id="CAGA01000006">
    <property type="protein sequence ID" value="CCE27841.1"/>
    <property type="molecule type" value="Genomic_DNA"/>
</dbReference>
<protein>
    <submittedName>
        <fullName evidence="1">Uncharacterized protein</fullName>
    </submittedName>
</protein>
<dbReference type="Proteomes" id="UP000016801">
    <property type="component" value="Unassembled WGS sequence"/>
</dbReference>
<name>M1VZ59_CLAP2</name>